<dbReference type="InterPro" id="IPR035983">
    <property type="entry name" value="Hect_E3_ubiquitin_ligase"/>
</dbReference>
<keyword evidence="4 5" id="KW-0833">Ubl conjugation pathway</keyword>
<dbReference type="PROSITE" id="PS50237">
    <property type="entry name" value="HECT"/>
    <property type="match status" value="2"/>
</dbReference>
<evidence type="ECO:0000256" key="5">
    <source>
        <dbReference type="PROSITE-ProRule" id="PRU00104"/>
    </source>
</evidence>
<evidence type="ECO:0000256" key="1">
    <source>
        <dbReference type="ARBA" id="ARBA00000885"/>
    </source>
</evidence>
<dbReference type="InterPro" id="IPR013761">
    <property type="entry name" value="SAM/pointed_sf"/>
</dbReference>
<dbReference type="Gene3D" id="1.10.150.50">
    <property type="entry name" value="Transcription Factor, Ets-1"/>
    <property type="match status" value="1"/>
</dbReference>
<gene>
    <name evidence="8" type="ORF">MCOR_19265</name>
</gene>
<protein>
    <recommendedName>
        <fullName evidence="2">HECT-type E3 ubiquitin transferase</fullName>
        <ecNumber evidence="2">2.3.2.26</ecNumber>
    </recommendedName>
</protein>
<dbReference type="SUPFAM" id="SSF56204">
    <property type="entry name" value="Hect, E3 ligase catalytic domain"/>
    <property type="match status" value="1"/>
</dbReference>
<dbReference type="EMBL" id="CACVKT020003403">
    <property type="protein sequence ID" value="CAC5383531.1"/>
    <property type="molecule type" value="Genomic_DNA"/>
</dbReference>
<reference evidence="8 9" key="1">
    <citation type="submission" date="2020-06" db="EMBL/GenBank/DDBJ databases">
        <authorList>
            <person name="Li R."/>
            <person name="Bekaert M."/>
        </authorList>
    </citation>
    <scope>NUCLEOTIDE SEQUENCE [LARGE SCALE GENOMIC DNA]</scope>
    <source>
        <strain evidence="9">wild</strain>
    </source>
</reference>
<dbReference type="AlphaFoldDB" id="A0A6J8BJH3"/>
<organism evidence="8 9">
    <name type="scientific">Mytilus coruscus</name>
    <name type="common">Sea mussel</name>
    <dbReference type="NCBI Taxonomy" id="42192"/>
    <lineage>
        <taxon>Eukaryota</taxon>
        <taxon>Metazoa</taxon>
        <taxon>Spiralia</taxon>
        <taxon>Lophotrochozoa</taxon>
        <taxon>Mollusca</taxon>
        <taxon>Bivalvia</taxon>
        <taxon>Autobranchia</taxon>
        <taxon>Pteriomorphia</taxon>
        <taxon>Mytilida</taxon>
        <taxon>Mytiloidea</taxon>
        <taxon>Mytilidae</taxon>
        <taxon>Mytilinae</taxon>
        <taxon>Mytilus</taxon>
    </lineage>
</organism>
<dbReference type="InterPro" id="IPR044611">
    <property type="entry name" value="E3A/B/C-like"/>
</dbReference>
<dbReference type="SMART" id="SM00119">
    <property type="entry name" value="HECTc"/>
    <property type="match status" value="1"/>
</dbReference>
<feature type="region of interest" description="Disordered" evidence="6">
    <location>
        <begin position="102"/>
        <end position="137"/>
    </location>
</feature>
<feature type="compositionally biased region" description="Polar residues" evidence="6">
    <location>
        <begin position="72"/>
        <end position="85"/>
    </location>
</feature>
<feature type="active site" description="Glycyl thioester intermediate" evidence="5">
    <location>
        <position position="712"/>
    </location>
</feature>
<dbReference type="SUPFAM" id="SSF47769">
    <property type="entry name" value="SAM/Pointed domain"/>
    <property type="match status" value="1"/>
</dbReference>
<evidence type="ECO:0000256" key="2">
    <source>
        <dbReference type="ARBA" id="ARBA00012485"/>
    </source>
</evidence>
<evidence type="ECO:0000313" key="8">
    <source>
        <dbReference type="EMBL" id="CAC5383531.1"/>
    </source>
</evidence>
<evidence type="ECO:0000256" key="6">
    <source>
        <dbReference type="SAM" id="MobiDB-lite"/>
    </source>
</evidence>
<dbReference type="InterPro" id="IPR001660">
    <property type="entry name" value="SAM"/>
</dbReference>
<dbReference type="PANTHER" id="PTHR45700">
    <property type="entry name" value="UBIQUITIN-PROTEIN LIGASE E3C"/>
    <property type="match status" value="1"/>
</dbReference>
<proteinExistence type="predicted"/>
<sequence length="749" mass="83871">MAQKINIILEELGLESVIPTFETEKIDLQTCMALNDTQLIRLGVNTMGDRLRLNERVRSELSKDDELKESIAGTSDLSSRSQPTSLARGILRQRNILFGKRKNNSKKRSSSLANFDTDDNKAELEGGQSKGKSKKKAKYTNRTWTVTVVCLSNKNADKVPSPTEKDNLFKAGLGSKKIKFHADDTEHDLLDKINSDIVEGLDNETVGFPQLKGCGGIELLKCNQNSRDLQVIDCTWSVKKLKDYLGNQAKLYVRPIQKDLDMEPVQRSCNSRSEVKCNSCFKTFSVKDIREHTNTCVMSKLNEENPYSDSDELLDPMLNCNDTVKDDSTSILLKDDEINVVAPATNTDATKSFVNQNIDHADDFCTSIPLSVSNMSNSASMVQQEEADTCICSASPENNNAAQIPSQLHLNCKSEQNSDLDHIIANGIDECLRTEMNDPVEILRYFQGLIVTGRKLELQHEDTVQPEPDNHDGSTNFIMVDRSNILQTALEEIGATQETDLRKTLEVQFYTETASDYGGPRKEFFRLVLNAIYKKYFEKGLRSYMADDYTTVGKIMALSILQNGSLPTFLNEEILNDLFASSDPESICSKNLRIGLDSLGLVRVGAILPMFLHLFRQRSTTLTLKTVIGLLRPVFSEDGTNSRVFENATYAAFMRYLRVVASGRRTTLSLQHILEFVTGASEEPVLGFVQHPSIIFVQVREDLTFIPTANTCGNSMTLPRATHEIPLPSDTQLFSLYDYAFLNTYYGLI</sequence>
<dbReference type="GO" id="GO:0061630">
    <property type="term" value="F:ubiquitin protein ligase activity"/>
    <property type="evidence" value="ECO:0007669"/>
    <property type="project" value="UniProtKB-EC"/>
</dbReference>
<dbReference type="InterPro" id="IPR000569">
    <property type="entry name" value="HECT_dom"/>
</dbReference>
<dbReference type="Pfam" id="PF00536">
    <property type="entry name" value="SAM_1"/>
    <property type="match status" value="1"/>
</dbReference>
<dbReference type="Gene3D" id="3.30.2410.10">
    <property type="entry name" value="Hect, E3 ligase catalytic domain"/>
    <property type="match status" value="1"/>
</dbReference>
<dbReference type="CDD" id="cd09487">
    <property type="entry name" value="SAM_superfamily"/>
    <property type="match status" value="1"/>
</dbReference>
<dbReference type="OrthoDB" id="5988852at2759"/>
<evidence type="ECO:0000313" key="9">
    <source>
        <dbReference type="Proteomes" id="UP000507470"/>
    </source>
</evidence>
<feature type="region of interest" description="Disordered" evidence="6">
    <location>
        <begin position="64"/>
        <end position="85"/>
    </location>
</feature>
<keyword evidence="9" id="KW-1185">Reference proteome</keyword>
<comment type="caution">
    <text evidence="5">Lacks conserved residue(s) required for the propagation of feature annotation.</text>
</comment>
<dbReference type="EC" id="2.3.2.26" evidence="2"/>
<feature type="domain" description="HECT" evidence="7">
    <location>
        <begin position="671"/>
        <end position="719"/>
    </location>
</feature>
<comment type="catalytic activity">
    <reaction evidence="1">
        <text>S-ubiquitinyl-[E2 ubiquitin-conjugating enzyme]-L-cysteine + [acceptor protein]-L-lysine = [E2 ubiquitin-conjugating enzyme]-L-cysteine + N(6)-ubiquitinyl-[acceptor protein]-L-lysine.</text>
        <dbReference type="EC" id="2.3.2.26"/>
    </reaction>
</comment>
<name>A0A6J8BJH3_MYTCO</name>
<evidence type="ECO:0000259" key="7">
    <source>
        <dbReference type="PROSITE" id="PS50237"/>
    </source>
</evidence>
<evidence type="ECO:0000256" key="4">
    <source>
        <dbReference type="ARBA" id="ARBA00022786"/>
    </source>
</evidence>
<keyword evidence="3" id="KW-0808">Transferase</keyword>
<dbReference type="Gene3D" id="3.90.1750.10">
    <property type="entry name" value="Hect, E3 ligase catalytic domains"/>
    <property type="match status" value="1"/>
</dbReference>
<accession>A0A6J8BJH3</accession>
<feature type="domain" description="HECT" evidence="7">
    <location>
        <begin position="497"/>
        <end position="533"/>
    </location>
</feature>
<dbReference type="Proteomes" id="UP000507470">
    <property type="component" value="Unassembled WGS sequence"/>
</dbReference>
<evidence type="ECO:0000256" key="3">
    <source>
        <dbReference type="ARBA" id="ARBA00022679"/>
    </source>
</evidence>
<dbReference type="Pfam" id="PF00632">
    <property type="entry name" value="HECT"/>
    <property type="match status" value="1"/>
</dbReference>
<dbReference type="GO" id="GO:0000209">
    <property type="term" value="P:protein polyubiquitination"/>
    <property type="evidence" value="ECO:0007669"/>
    <property type="project" value="InterPro"/>
</dbReference>